<dbReference type="KEGG" id="qsa:O6P43_016970"/>
<gene>
    <name evidence="1" type="ORF">O6P43_016970</name>
</gene>
<accession>A0AAD7PN44</accession>
<keyword evidence="2" id="KW-1185">Reference proteome</keyword>
<evidence type="ECO:0000313" key="2">
    <source>
        <dbReference type="Proteomes" id="UP001163823"/>
    </source>
</evidence>
<dbReference type="Proteomes" id="UP001163823">
    <property type="component" value="Chromosome 7"/>
</dbReference>
<reference evidence="1" key="1">
    <citation type="journal article" date="2023" name="Science">
        <title>Elucidation of the pathway for biosynthesis of saponin adjuvants from the soapbark tree.</title>
        <authorList>
            <person name="Reed J."/>
            <person name="Orme A."/>
            <person name="El-Demerdash A."/>
            <person name="Owen C."/>
            <person name="Martin L.B.B."/>
            <person name="Misra R.C."/>
            <person name="Kikuchi S."/>
            <person name="Rejzek M."/>
            <person name="Martin A.C."/>
            <person name="Harkess A."/>
            <person name="Leebens-Mack J."/>
            <person name="Louveau T."/>
            <person name="Stephenson M.J."/>
            <person name="Osbourn A."/>
        </authorList>
    </citation>
    <scope>NUCLEOTIDE SEQUENCE</scope>
    <source>
        <strain evidence="1">S10</strain>
    </source>
</reference>
<organism evidence="1 2">
    <name type="scientific">Quillaja saponaria</name>
    <name type="common">Soap bark tree</name>
    <dbReference type="NCBI Taxonomy" id="32244"/>
    <lineage>
        <taxon>Eukaryota</taxon>
        <taxon>Viridiplantae</taxon>
        <taxon>Streptophyta</taxon>
        <taxon>Embryophyta</taxon>
        <taxon>Tracheophyta</taxon>
        <taxon>Spermatophyta</taxon>
        <taxon>Magnoliopsida</taxon>
        <taxon>eudicotyledons</taxon>
        <taxon>Gunneridae</taxon>
        <taxon>Pentapetalae</taxon>
        <taxon>rosids</taxon>
        <taxon>fabids</taxon>
        <taxon>Fabales</taxon>
        <taxon>Quillajaceae</taxon>
        <taxon>Quillaja</taxon>
    </lineage>
</organism>
<sequence>MKAVFCWEGMRKDIKQHIRERMQPPLHLPYVPGDSTNEAVDRSLIVREATLRLLKHHLLRAQDRMKAQADKERTDKEFAKGTRVYLRLQLYIKLSVTRRPFYKLAYRYFGPFQIVKRIGAAPVSSELPNSSVEDNLILQPQAILDRRFVKKQKQGYDSSSGTVETLIS</sequence>
<dbReference type="EMBL" id="JARAOO010000007">
    <property type="protein sequence ID" value="KAJ7961648.1"/>
    <property type="molecule type" value="Genomic_DNA"/>
</dbReference>
<proteinExistence type="predicted"/>
<name>A0AAD7PN44_QUISA</name>
<protein>
    <submittedName>
        <fullName evidence="1">Ty3/gypsy retrotransposon protein</fullName>
    </submittedName>
</protein>
<dbReference type="AlphaFoldDB" id="A0AAD7PN44"/>
<evidence type="ECO:0000313" key="1">
    <source>
        <dbReference type="EMBL" id="KAJ7961648.1"/>
    </source>
</evidence>
<comment type="caution">
    <text evidence="1">The sequence shown here is derived from an EMBL/GenBank/DDBJ whole genome shotgun (WGS) entry which is preliminary data.</text>
</comment>